<name>A0A7S1M287_ALECA</name>
<evidence type="ECO:0000313" key="2">
    <source>
        <dbReference type="EMBL" id="CAD9120053.1"/>
    </source>
</evidence>
<reference evidence="2" key="1">
    <citation type="submission" date="2021-01" db="EMBL/GenBank/DDBJ databases">
        <authorList>
            <person name="Corre E."/>
            <person name="Pelletier E."/>
            <person name="Niang G."/>
            <person name="Scheremetjew M."/>
            <person name="Finn R."/>
            <person name="Kale V."/>
            <person name="Holt S."/>
            <person name="Cochrane G."/>
            <person name="Meng A."/>
            <person name="Brown T."/>
            <person name="Cohen L."/>
        </authorList>
    </citation>
    <scope>NUCLEOTIDE SEQUENCE</scope>
    <source>
        <strain evidence="2">OF101</strain>
    </source>
</reference>
<accession>A0A7S1M287</accession>
<sequence length="633" mass="66539">MESGELAEFAARWNLDSQAVEYLSSLDDSVRITLLTEFAPRDNTHDVAGKLYAFARSIMSQQSKTSTLSPELEAFAQRWALDGAAVSWLAGLPPGVSSILVEQFDPKEDTQNVIGKLRGFARSIQARIPAGGAVVAEASYQPTFGGGQVGEFAAKWGLEESAVTLLAKLPPQVQQTVIEQFDPKGDTMNINGKLCAFARSIAAGTGRQGQGVVESFAQHWGLDAGTAQFLKSLPEEVLAIVIQQFDPMAGTRDVCGRLKMFAKGILAKHSVGGEHVPAPEPEPFRGVQGREFHEAAPGTASLDSALAAGAAEAQAAAMVASDPAVADFVVRWSLDASCVQMLESLPEDARMKVLEQFDPRGNTRNISAKLRAFANTVVSGQGRGQHAAAPLAVERQVAPWHEPQHQPQPLHQPHHLAAAAVPDPSEEAAFLERWGLSTNPSALDVLHRLHPPVRARVMREFAPAADTQDVFGKFCGFASSVAKGAAKGGGASAMGGKGGAPGGKGFASALPPLRAPSLHGPVAGQGGHGPGSYLNSHSAVSLPRQSAGGMTPEQFADKWQLDAGSRALLSGLDPAAQATVIIEFQPRGETRDTSGKFCAFARSVATRLQAPQGQKRGLGGGHSLGPPAARARY</sequence>
<proteinExistence type="predicted"/>
<gene>
    <name evidence="2" type="ORF">ACAT0790_LOCUS16794</name>
</gene>
<dbReference type="AlphaFoldDB" id="A0A7S1M287"/>
<organism evidence="2">
    <name type="scientific">Alexandrium catenella</name>
    <name type="common">Red tide dinoflagellate</name>
    <name type="synonym">Gonyaulax catenella</name>
    <dbReference type="NCBI Taxonomy" id="2925"/>
    <lineage>
        <taxon>Eukaryota</taxon>
        <taxon>Sar</taxon>
        <taxon>Alveolata</taxon>
        <taxon>Dinophyceae</taxon>
        <taxon>Gonyaulacales</taxon>
        <taxon>Pyrocystaceae</taxon>
        <taxon>Alexandrium</taxon>
    </lineage>
</organism>
<feature type="region of interest" description="Disordered" evidence="1">
    <location>
        <begin position="505"/>
        <end position="551"/>
    </location>
</feature>
<protein>
    <submittedName>
        <fullName evidence="2">Uncharacterized protein</fullName>
    </submittedName>
</protein>
<dbReference type="EMBL" id="HBGE01027971">
    <property type="protein sequence ID" value="CAD9120053.1"/>
    <property type="molecule type" value="Transcribed_RNA"/>
</dbReference>
<feature type="region of interest" description="Disordered" evidence="1">
    <location>
        <begin position="609"/>
        <end position="633"/>
    </location>
</feature>
<evidence type="ECO:0000256" key="1">
    <source>
        <dbReference type="SAM" id="MobiDB-lite"/>
    </source>
</evidence>